<evidence type="ECO:0000313" key="1">
    <source>
        <dbReference type="EMBL" id="EON89907.1"/>
    </source>
</evidence>
<keyword evidence="2" id="KW-1185">Reference proteome</keyword>
<organism evidence="1 2">
    <name type="scientific">Plesiomonas shigelloides 302-73</name>
    <dbReference type="NCBI Taxonomy" id="1315976"/>
    <lineage>
        <taxon>Bacteria</taxon>
        <taxon>Pseudomonadati</taxon>
        <taxon>Pseudomonadota</taxon>
        <taxon>Gammaproteobacteria</taxon>
        <taxon>Enterobacterales</taxon>
        <taxon>Enterobacteriaceae</taxon>
        <taxon>Plesiomonas</taxon>
    </lineage>
</organism>
<proteinExistence type="predicted"/>
<reference evidence="1 2" key="1">
    <citation type="journal article" date="2013" name="Genome Announc.">
        <title>Genome Sequence of Plesiomonas shigelloides Strain 302-73 (Serotype O1).</title>
        <authorList>
            <person name="Pique N."/>
            <person name="Aquilini E."/>
            <person name="Alioto T."/>
            <person name="Minana-Galbis D."/>
            <person name="Tomas J.M."/>
        </authorList>
    </citation>
    <scope>NUCLEOTIDE SEQUENCE [LARGE SCALE GENOMIC DNA]</scope>
    <source>
        <strain evidence="1 2">302-73</strain>
    </source>
</reference>
<sequence length="60" mass="6851">MTPKIFIIPESFAMESDLILVIPQEKGRLITNRKEESATIAMPVKNRHLAIGYFPRGFSF</sequence>
<name>R8AU99_PLESH</name>
<dbReference type="AlphaFoldDB" id="R8AU99"/>
<dbReference type="HOGENOM" id="CLU_2937711_0_0_6"/>
<accession>R8AU99</accession>
<dbReference type="Proteomes" id="UP000014012">
    <property type="component" value="Unassembled WGS sequence"/>
</dbReference>
<gene>
    <name evidence="1" type="ORF">PLESHI_03074</name>
</gene>
<evidence type="ECO:0000313" key="2">
    <source>
        <dbReference type="Proteomes" id="UP000014012"/>
    </source>
</evidence>
<comment type="caution">
    <text evidence="1">The sequence shown here is derived from an EMBL/GenBank/DDBJ whole genome shotgun (WGS) entry which is preliminary data.</text>
</comment>
<protein>
    <submittedName>
        <fullName evidence="1">Uncharacterized protein</fullName>
    </submittedName>
</protein>
<dbReference type="EMBL" id="AQQO01000023">
    <property type="protein sequence ID" value="EON89907.1"/>
    <property type="molecule type" value="Genomic_DNA"/>
</dbReference>